<evidence type="ECO:0000256" key="3">
    <source>
        <dbReference type="SAM" id="MobiDB-lite"/>
    </source>
</evidence>
<feature type="compositionally biased region" description="Low complexity" evidence="3">
    <location>
        <begin position="217"/>
        <end position="234"/>
    </location>
</feature>
<comment type="caution">
    <text evidence="5">The sequence shown here is derived from an EMBL/GenBank/DDBJ whole genome shotgun (WGS) entry which is preliminary data.</text>
</comment>
<sequence>MTVPHRRPLAERSSAARRLSLLLLSGLLATTTAPVGLRAQDAPVGRLEVSDPFDAPIAEAAHRFSIPAAWIRAVMRVESAVDATAVSPRGAMGLMQIRPETWADLRLRHRLGEDPFDPRDNILAGAAYLRELFDRYRAPVLLAAYHAGPAHYEAYLAGRPLPAETRAYVARLAPVFGGGELPTPALRPTADRQSWHCAPLFVSRQERTLAVDGATSAGQAAGGPNAQAPGAASALAPQPTGLFIAPSAAGERP</sequence>
<evidence type="ECO:0000313" key="5">
    <source>
        <dbReference type="EMBL" id="MFG1374217.1"/>
    </source>
</evidence>
<name>A0ABW6ZZN0_9HYPH</name>
<dbReference type="GO" id="GO:0016829">
    <property type="term" value="F:lyase activity"/>
    <property type="evidence" value="ECO:0007669"/>
    <property type="project" value="UniProtKB-KW"/>
</dbReference>
<proteinExistence type="inferred from homology"/>
<dbReference type="InterPro" id="IPR008258">
    <property type="entry name" value="Transglycosylase_SLT_dom_1"/>
</dbReference>
<evidence type="ECO:0000313" key="6">
    <source>
        <dbReference type="Proteomes" id="UP001604002"/>
    </source>
</evidence>
<dbReference type="RefSeq" id="WP_393993878.1">
    <property type="nucleotide sequence ID" value="NZ_JBAFVH010000011.1"/>
</dbReference>
<reference evidence="5 6" key="1">
    <citation type="submission" date="2024-02" db="EMBL/GenBank/DDBJ databases">
        <title>Expansion and revision of Xanthobacter and proposal of Roseixanthobacter gen. nov.</title>
        <authorList>
            <person name="Soltysiak M.P.M."/>
            <person name="Jalihal A."/>
            <person name="Ory A."/>
            <person name="Chrisophersen C."/>
            <person name="Lee A.D."/>
            <person name="Boulton J."/>
            <person name="Springer M."/>
        </authorList>
    </citation>
    <scope>NUCLEOTIDE SEQUENCE [LARGE SCALE GENOMIC DNA]</scope>
    <source>
        <strain evidence="5 6">23A</strain>
    </source>
</reference>
<feature type="region of interest" description="Disordered" evidence="3">
    <location>
        <begin position="214"/>
        <end position="234"/>
    </location>
</feature>
<dbReference type="Proteomes" id="UP001604002">
    <property type="component" value="Unassembled WGS sequence"/>
</dbReference>
<evidence type="ECO:0000256" key="1">
    <source>
        <dbReference type="ARBA" id="ARBA00007734"/>
    </source>
</evidence>
<dbReference type="InterPro" id="IPR023346">
    <property type="entry name" value="Lysozyme-like_dom_sf"/>
</dbReference>
<dbReference type="SUPFAM" id="SSF53955">
    <property type="entry name" value="Lysozyme-like"/>
    <property type="match status" value="1"/>
</dbReference>
<comment type="similarity">
    <text evidence="1">Belongs to the transglycosylase Slt family.</text>
</comment>
<dbReference type="EMBL" id="JBAFVH010000011">
    <property type="protein sequence ID" value="MFG1374217.1"/>
    <property type="molecule type" value="Genomic_DNA"/>
</dbReference>
<protein>
    <submittedName>
        <fullName evidence="5">Lytic transglycosylase domain-containing protein</fullName>
        <ecNumber evidence="5">4.2.2.n1</ecNumber>
    </submittedName>
</protein>
<evidence type="ECO:0000259" key="4">
    <source>
        <dbReference type="Pfam" id="PF01464"/>
    </source>
</evidence>
<dbReference type="Gene3D" id="1.10.530.10">
    <property type="match status" value="1"/>
</dbReference>
<comment type="similarity">
    <text evidence="2">Belongs to the virb1 family.</text>
</comment>
<dbReference type="CDD" id="cd00254">
    <property type="entry name" value="LT-like"/>
    <property type="match status" value="1"/>
</dbReference>
<accession>A0ABW6ZZN0</accession>
<dbReference type="Pfam" id="PF01464">
    <property type="entry name" value="SLT"/>
    <property type="match status" value="1"/>
</dbReference>
<dbReference type="PANTHER" id="PTHR37423">
    <property type="entry name" value="SOLUBLE LYTIC MUREIN TRANSGLYCOSYLASE-RELATED"/>
    <property type="match status" value="1"/>
</dbReference>
<dbReference type="EC" id="4.2.2.n1" evidence="5"/>
<feature type="domain" description="Transglycosylase SLT" evidence="4">
    <location>
        <begin position="57"/>
        <end position="154"/>
    </location>
</feature>
<gene>
    <name evidence="5" type="ORF">V5F32_18715</name>
</gene>
<keyword evidence="6" id="KW-1185">Reference proteome</keyword>
<organism evidence="5 6">
    <name type="scientific">Xanthobacter oligotrophicus</name>
    <dbReference type="NCBI Taxonomy" id="2607286"/>
    <lineage>
        <taxon>Bacteria</taxon>
        <taxon>Pseudomonadati</taxon>
        <taxon>Pseudomonadota</taxon>
        <taxon>Alphaproteobacteria</taxon>
        <taxon>Hyphomicrobiales</taxon>
        <taxon>Xanthobacteraceae</taxon>
        <taxon>Xanthobacter</taxon>
    </lineage>
</organism>
<dbReference type="PANTHER" id="PTHR37423:SF2">
    <property type="entry name" value="MEMBRANE-BOUND LYTIC MUREIN TRANSGLYCOSYLASE C"/>
    <property type="match status" value="1"/>
</dbReference>
<evidence type="ECO:0000256" key="2">
    <source>
        <dbReference type="ARBA" id="ARBA00009387"/>
    </source>
</evidence>
<keyword evidence="5" id="KW-0456">Lyase</keyword>